<name>A0A1U7CTY5_9BACT</name>
<dbReference type="OrthoDB" id="581306at2"/>
<gene>
    <name evidence="1" type="ORF">BSF38_03946</name>
</gene>
<evidence type="ECO:0000313" key="1">
    <source>
        <dbReference type="EMBL" id="APW62407.1"/>
    </source>
</evidence>
<dbReference type="RefSeq" id="WP_076348491.1">
    <property type="nucleotide sequence ID" value="NZ_CP019082.1"/>
</dbReference>
<keyword evidence="2" id="KW-1185">Reference proteome</keyword>
<organism evidence="1 2">
    <name type="scientific">Paludisphaera borealis</name>
    <dbReference type="NCBI Taxonomy" id="1387353"/>
    <lineage>
        <taxon>Bacteria</taxon>
        <taxon>Pseudomonadati</taxon>
        <taxon>Planctomycetota</taxon>
        <taxon>Planctomycetia</taxon>
        <taxon>Isosphaerales</taxon>
        <taxon>Isosphaeraceae</taxon>
        <taxon>Paludisphaera</taxon>
    </lineage>
</organism>
<proteinExistence type="predicted"/>
<evidence type="ECO:0008006" key="3">
    <source>
        <dbReference type="Google" id="ProtNLM"/>
    </source>
</evidence>
<dbReference type="AlphaFoldDB" id="A0A1U7CTY5"/>
<dbReference type="EMBL" id="CP019082">
    <property type="protein sequence ID" value="APW62407.1"/>
    <property type="molecule type" value="Genomic_DNA"/>
</dbReference>
<evidence type="ECO:0000313" key="2">
    <source>
        <dbReference type="Proteomes" id="UP000186309"/>
    </source>
</evidence>
<accession>A0A1U7CTY5</accession>
<reference evidence="2" key="1">
    <citation type="submission" date="2016-12" db="EMBL/GenBank/DDBJ databases">
        <title>Comparative genomics of four Isosphaeraceae planctomycetes: a common pool of plasmids and glycoside hydrolase genes.</title>
        <authorList>
            <person name="Ivanova A."/>
        </authorList>
    </citation>
    <scope>NUCLEOTIDE SEQUENCE [LARGE SCALE GENOMIC DNA]</scope>
    <source>
        <strain evidence="2">PX4</strain>
    </source>
</reference>
<dbReference type="KEGG" id="pbor:BSF38_03946"/>
<protein>
    <recommendedName>
        <fullName evidence="3">Glycosyltransferase 2-like domain-containing protein</fullName>
    </recommendedName>
</protein>
<sequence>MSQNILLLTATINSRKGIPALSRLDPDQRRADYARAFRFYLGLLGRPLDKIVLVENSASDLTDLERLAREAGAADRVELISFFGQDFPPEYGRAYSEFRTIDHATERSETLRGGDRIIWKMTGRYLVRNLPRIIAKRPETFDLYCNMRNYPSRWADMYLLAWTGVGYEGVLKGLAPRLRQDAGAGSPEEEFWRVIDEAGRHYKIVPRFRQIPYIDGIRGFDNKNYMEESGRWKFMARRIALYVAPWLWI</sequence>
<dbReference type="Proteomes" id="UP000186309">
    <property type="component" value="Chromosome"/>
</dbReference>